<feature type="compositionally biased region" description="Basic and acidic residues" evidence="1">
    <location>
        <begin position="103"/>
        <end position="113"/>
    </location>
</feature>
<dbReference type="EMBL" id="JACEIK010001153">
    <property type="protein sequence ID" value="MCD7466541.1"/>
    <property type="molecule type" value="Genomic_DNA"/>
</dbReference>
<feature type="region of interest" description="Disordered" evidence="1">
    <location>
        <begin position="1"/>
        <end position="27"/>
    </location>
</feature>
<name>A0ABS8T577_DATST</name>
<feature type="compositionally biased region" description="Basic and acidic residues" evidence="1">
    <location>
        <begin position="69"/>
        <end position="89"/>
    </location>
</feature>
<comment type="caution">
    <text evidence="2">The sequence shown here is derived from an EMBL/GenBank/DDBJ whole genome shotgun (WGS) entry which is preliminary data.</text>
</comment>
<protein>
    <submittedName>
        <fullName evidence="2">Uncharacterized protein</fullName>
    </submittedName>
</protein>
<gene>
    <name evidence="2" type="ORF">HAX54_003352</name>
</gene>
<feature type="compositionally biased region" description="Basic and acidic residues" evidence="1">
    <location>
        <begin position="51"/>
        <end position="61"/>
    </location>
</feature>
<proteinExistence type="predicted"/>
<evidence type="ECO:0000313" key="2">
    <source>
        <dbReference type="EMBL" id="MCD7466541.1"/>
    </source>
</evidence>
<organism evidence="2 3">
    <name type="scientific">Datura stramonium</name>
    <name type="common">Jimsonweed</name>
    <name type="synonym">Common thornapple</name>
    <dbReference type="NCBI Taxonomy" id="4076"/>
    <lineage>
        <taxon>Eukaryota</taxon>
        <taxon>Viridiplantae</taxon>
        <taxon>Streptophyta</taxon>
        <taxon>Embryophyta</taxon>
        <taxon>Tracheophyta</taxon>
        <taxon>Spermatophyta</taxon>
        <taxon>Magnoliopsida</taxon>
        <taxon>eudicotyledons</taxon>
        <taxon>Gunneridae</taxon>
        <taxon>Pentapetalae</taxon>
        <taxon>asterids</taxon>
        <taxon>lamiids</taxon>
        <taxon>Solanales</taxon>
        <taxon>Solanaceae</taxon>
        <taxon>Solanoideae</taxon>
        <taxon>Datureae</taxon>
        <taxon>Datura</taxon>
    </lineage>
</organism>
<sequence length="132" mass="14558">MVEAKELHKGAGGSQVEEVEEQWAPMKKWEASAEKWQCIKEGGLKGKKLKKREEMESRTGVEDGGTEAGGRRGDSTYRKEEQRGREKKVYTRRSSQRNCPQGDAEHLVDDDGSRGPSITAMVGTASSSSNSL</sequence>
<dbReference type="Proteomes" id="UP000823775">
    <property type="component" value="Unassembled WGS sequence"/>
</dbReference>
<evidence type="ECO:0000313" key="3">
    <source>
        <dbReference type="Proteomes" id="UP000823775"/>
    </source>
</evidence>
<feature type="region of interest" description="Disordered" evidence="1">
    <location>
        <begin position="41"/>
        <end position="132"/>
    </location>
</feature>
<reference evidence="2 3" key="1">
    <citation type="journal article" date="2021" name="BMC Genomics">
        <title>Datura genome reveals duplications of psychoactive alkaloid biosynthetic genes and high mutation rate following tissue culture.</title>
        <authorList>
            <person name="Rajewski A."/>
            <person name="Carter-House D."/>
            <person name="Stajich J."/>
            <person name="Litt A."/>
        </authorList>
    </citation>
    <scope>NUCLEOTIDE SEQUENCE [LARGE SCALE GENOMIC DNA]</scope>
    <source>
        <strain evidence="2">AR-01</strain>
    </source>
</reference>
<evidence type="ECO:0000256" key="1">
    <source>
        <dbReference type="SAM" id="MobiDB-lite"/>
    </source>
</evidence>
<accession>A0ABS8T577</accession>
<keyword evidence="3" id="KW-1185">Reference proteome</keyword>